<keyword evidence="13" id="KW-1185">Reference proteome</keyword>
<comment type="function">
    <text evidence="1">VSG forms a coat on the surface of the parasite. The trypanosome evades the immune response of the host by expressing a series of antigenically distinct VSGs from an estimated 1000 VSG genes.</text>
</comment>
<organism evidence="12 13">
    <name type="scientific">Trypanosoma equiperdum</name>
    <dbReference type="NCBI Taxonomy" id="5694"/>
    <lineage>
        <taxon>Eukaryota</taxon>
        <taxon>Discoba</taxon>
        <taxon>Euglenozoa</taxon>
        <taxon>Kinetoplastea</taxon>
        <taxon>Metakinetoplastina</taxon>
        <taxon>Trypanosomatida</taxon>
        <taxon>Trypanosomatidae</taxon>
        <taxon>Trypanosoma</taxon>
    </lineage>
</organism>
<dbReference type="EMBL" id="CZPT02001171">
    <property type="protein sequence ID" value="SCU69183.1"/>
    <property type="molecule type" value="Genomic_DNA"/>
</dbReference>
<evidence type="ECO:0000256" key="5">
    <source>
        <dbReference type="ARBA" id="ARBA00022729"/>
    </source>
</evidence>
<reference evidence="12" key="1">
    <citation type="submission" date="2016-09" db="EMBL/GenBank/DDBJ databases">
        <authorList>
            <person name="Hebert L."/>
            <person name="Moumen B."/>
        </authorList>
    </citation>
    <scope>NUCLEOTIDE SEQUENCE [LARGE SCALE GENOMIC DNA]</scope>
    <source>
        <strain evidence="12">OVI</strain>
    </source>
</reference>
<dbReference type="InterPro" id="IPR019609">
    <property type="entry name" value="Variant_surf_glycoprt_trypan_C"/>
</dbReference>
<evidence type="ECO:0000256" key="3">
    <source>
        <dbReference type="ARBA" id="ARBA00022475"/>
    </source>
</evidence>
<keyword evidence="6" id="KW-0472">Membrane</keyword>
<dbReference type="AlphaFoldDB" id="A0A1G4IAI8"/>
<evidence type="ECO:0000256" key="9">
    <source>
        <dbReference type="SAM" id="MobiDB-lite"/>
    </source>
</evidence>
<dbReference type="Pfam" id="PF10659">
    <property type="entry name" value="Trypan_glycop_C"/>
    <property type="match status" value="1"/>
</dbReference>
<evidence type="ECO:0000259" key="11">
    <source>
        <dbReference type="Pfam" id="PF13206"/>
    </source>
</evidence>
<comment type="subcellular location">
    <subcellularLocation>
        <location evidence="2">Cell membrane</location>
        <topology evidence="2">Lipid-anchor</topology>
        <topology evidence="2">GPI-anchor</topology>
    </subcellularLocation>
</comment>
<sequence length="444" mass="48938">MMHGERYSRPPKAKKNWTDYKKSRDTDLKTIDWSDRWDDWQRAHTETKDPQHVWHKKYGTSPTKLPGLYRRQYINTTAERALQLLAEYKAKLQGEEKGLAEEINELLDQAICSSPLAKQPTDPTCTDVPGGATKSETCIAANAGKSIAHDIVCLCAAQDDTDSCATTNIQASMISTTNFHADALKTATELCGINKKPTNLADAITEAIAALAGQISNVATGEHKPILGKTHNGNACTGTDAACVYYTNKFTQGEKGLTAIPWISALIKARSKYRQYEQQMAQKATTEAQIKQLLREALKEYNRPDAAQQPLSVQKSLKNLEHEDLTEKQKKECEDITKSQECKNNGNCKWTKETEETGKHCKLNATAAEQQATQAGTGGGATGTEDPNCGQYTDPKKCSKAPGKQKEGKKAVCGWIDDKCKDSSFLANKKLTMIVFYLVGFVAF</sequence>
<name>A0A1G4IAI8_TRYEQ</name>
<evidence type="ECO:0000256" key="6">
    <source>
        <dbReference type="ARBA" id="ARBA00023136"/>
    </source>
</evidence>
<dbReference type="Proteomes" id="UP000195570">
    <property type="component" value="Unassembled WGS sequence"/>
</dbReference>
<dbReference type="Pfam" id="PF13206">
    <property type="entry name" value="VSG_B"/>
    <property type="match status" value="1"/>
</dbReference>
<evidence type="ECO:0000256" key="7">
    <source>
        <dbReference type="ARBA" id="ARBA00023180"/>
    </source>
</evidence>
<accession>A0A1G4IAI8</accession>
<dbReference type="VEuPathDB" id="TriTrypDB:TEOVI_000074000"/>
<evidence type="ECO:0000313" key="13">
    <source>
        <dbReference type="Proteomes" id="UP000195570"/>
    </source>
</evidence>
<gene>
    <name evidence="12" type="ORF">TEOVI_000074000</name>
</gene>
<dbReference type="GO" id="GO:0098552">
    <property type="term" value="C:side of membrane"/>
    <property type="evidence" value="ECO:0007669"/>
    <property type="project" value="UniProtKB-KW"/>
</dbReference>
<evidence type="ECO:0000259" key="10">
    <source>
        <dbReference type="Pfam" id="PF10659"/>
    </source>
</evidence>
<evidence type="ECO:0000256" key="4">
    <source>
        <dbReference type="ARBA" id="ARBA00022622"/>
    </source>
</evidence>
<keyword evidence="5" id="KW-0732">Signal</keyword>
<keyword evidence="4" id="KW-0336">GPI-anchor</keyword>
<feature type="region of interest" description="Disordered" evidence="9">
    <location>
        <begin position="372"/>
        <end position="404"/>
    </location>
</feature>
<evidence type="ECO:0000256" key="1">
    <source>
        <dbReference type="ARBA" id="ARBA00002523"/>
    </source>
</evidence>
<feature type="domain" description="Trypanosome variant surface glycoprotein C-terminal" evidence="10">
    <location>
        <begin position="333"/>
        <end position="441"/>
    </location>
</feature>
<evidence type="ECO:0000256" key="8">
    <source>
        <dbReference type="ARBA" id="ARBA00023288"/>
    </source>
</evidence>
<dbReference type="GeneID" id="92374680"/>
<keyword evidence="7" id="KW-0325">Glycoprotein</keyword>
<dbReference type="GO" id="GO:0005886">
    <property type="term" value="C:plasma membrane"/>
    <property type="evidence" value="ECO:0007669"/>
    <property type="project" value="UniProtKB-SubCell"/>
</dbReference>
<dbReference type="InterPro" id="IPR025932">
    <property type="entry name" value="Trypano_VSG_B_N_dom"/>
</dbReference>
<evidence type="ECO:0000256" key="2">
    <source>
        <dbReference type="ARBA" id="ARBA00004609"/>
    </source>
</evidence>
<dbReference type="RefSeq" id="XP_067080199.1">
    <property type="nucleotide sequence ID" value="XM_067224098.1"/>
</dbReference>
<proteinExistence type="predicted"/>
<keyword evidence="3" id="KW-1003">Cell membrane</keyword>
<keyword evidence="8" id="KW-0449">Lipoprotein</keyword>
<evidence type="ECO:0000313" key="12">
    <source>
        <dbReference type="EMBL" id="SCU69183.1"/>
    </source>
</evidence>
<feature type="domain" description="Trypanosome variant surface glycoprotein B-type N-terminal" evidence="11">
    <location>
        <begin position="14"/>
        <end position="291"/>
    </location>
</feature>
<feature type="region of interest" description="Disordered" evidence="9">
    <location>
        <begin position="1"/>
        <end position="22"/>
    </location>
</feature>
<comment type="caution">
    <text evidence="12">The sequence shown here is derived from an EMBL/GenBank/DDBJ whole genome shotgun (WGS) entry which is preliminary data.</text>
</comment>
<protein>
    <submittedName>
        <fullName evidence="12">Trypanosomal VSG domain/Trypanosome variant surface glycoprotein C-terminal domain containing protein, putative</fullName>
    </submittedName>
</protein>